<dbReference type="Proteomes" id="UP000682733">
    <property type="component" value="Unassembled WGS sequence"/>
</dbReference>
<evidence type="ECO:0000313" key="2">
    <source>
        <dbReference type="EMBL" id="CAF3745435.1"/>
    </source>
</evidence>
<proteinExistence type="predicted"/>
<organism evidence="1 3">
    <name type="scientific">Didymodactylos carnosus</name>
    <dbReference type="NCBI Taxonomy" id="1234261"/>
    <lineage>
        <taxon>Eukaryota</taxon>
        <taxon>Metazoa</taxon>
        <taxon>Spiralia</taxon>
        <taxon>Gnathifera</taxon>
        <taxon>Rotifera</taxon>
        <taxon>Eurotatoria</taxon>
        <taxon>Bdelloidea</taxon>
        <taxon>Philodinida</taxon>
        <taxon>Philodinidae</taxon>
        <taxon>Didymodactylos</taxon>
    </lineage>
</organism>
<reference evidence="1" key="1">
    <citation type="submission" date="2021-02" db="EMBL/GenBank/DDBJ databases">
        <authorList>
            <person name="Nowell W R."/>
        </authorList>
    </citation>
    <scope>NUCLEOTIDE SEQUENCE</scope>
</reference>
<name>A0A8S2DPX9_9BILA</name>
<protein>
    <submittedName>
        <fullName evidence="1">Uncharacterized protein</fullName>
    </submittedName>
</protein>
<dbReference type="EMBL" id="CAJNOK010005492">
    <property type="protein sequence ID" value="CAF0974271.1"/>
    <property type="molecule type" value="Genomic_DNA"/>
</dbReference>
<sequence length="442" mass="51187">MSIELISRSCFKIKQQDHISNEELTLLFGHIVQELSKLKSGTSKDSFIRAISEIISLLENKDTEKACKSYMFNHKVFVLIRDALVILLNKWHTNETLNEQEMVLLQKTSAIFWDMIQEIADTDVVVFKTLLLNESFIESIKLCVDDITANDKQSDDDILSVLDTMIWVLGKLINKEKEVQDDPTLLTLLDSIMKCICSARYLDTFKQLCPEDSEVSVAVQFLLVTCPHYVIYYYDGERLEEIESLMRQTKFDHYLEVFGQFMQSIEKWNSSLIKAMSYSTGILQYISAGEVQRQKYLDLHLKLIDYTIIILKSPNINELLKAHVTTDLSRLIYTAVCYLFGLSFDPTFLTIIKEKELAQTFLTLTEANDNMIQVDTYRLLSMILNENEIKTLANPVKITRVFRDLIQIYIDNMLRKMVLQNTLLSLKGRYFKMIAAEKSLNT</sequence>
<dbReference type="Proteomes" id="UP000677228">
    <property type="component" value="Unassembled WGS sequence"/>
</dbReference>
<dbReference type="AlphaFoldDB" id="A0A8S2DPX9"/>
<evidence type="ECO:0000313" key="1">
    <source>
        <dbReference type="EMBL" id="CAF0974271.1"/>
    </source>
</evidence>
<gene>
    <name evidence="1" type="ORF">OVA965_LOCUS13263</name>
    <name evidence="2" type="ORF">TMI583_LOCUS13266</name>
</gene>
<comment type="caution">
    <text evidence="1">The sequence shown here is derived from an EMBL/GenBank/DDBJ whole genome shotgun (WGS) entry which is preliminary data.</text>
</comment>
<evidence type="ECO:0000313" key="3">
    <source>
        <dbReference type="Proteomes" id="UP000677228"/>
    </source>
</evidence>
<accession>A0A8S2DPX9</accession>
<dbReference type="EMBL" id="CAJOBA010005498">
    <property type="protein sequence ID" value="CAF3745435.1"/>
    <property type="molecule type" value="Genomic_DNA"/>
</dbReference>